<gene>
    <name evidence="1" type="ORF">MEG1DRAFT_00876</name>
</gene>
<organism evidence="1 2">
    <name type="scientific">Photorhabdus temperata subsp. temperata Meg1</name>
    <dbReference type="NCBI Taxonomy" id="1393735"/>
    <lineage>
        <taxon>Bacteria</taxon>
        <taxon>Pseudomonadati</taxon>
        <taxon>Pseudomonadota</taxon>
        <taxon>Gammaproteobacteria</taxon>
        <taxon>Enterobacterales</taxon>
        <taxon>Morganellaceae</taxon>
        <taxon>Photorhabdus</taxon>
    </lineage>
</organism>
<dbReference type="RefSeq" id="WP_036837440.1">
    <property type="nucleotide sequence ID" value="NZ_CAWLUD010000009.1"/>
</dbReference>
<dbReference type="PATRIC" id="fig|1393735.3.peg.901"/>
<protein>
    <submittedName>
        <fullName evidence="1">Plasmid maintenance system killer protein</fullName>
    </submittedName>
</protein>
<dbReference type="Pfam" id="PF05015">
    <property type="entry name" value="HigB-like_toxin"/>
    <property type="match status" value="1"/>
</dbReference>
<evidence type="ECO:0000313" key="2">
    <source>
        <dbReference type="Proteomes" id="UP000028002"/>
    </source>
</evidence>
<dbReference type="PANTHER" id="PTHR40266:SF2">
    <property type="entry name" value="TOXIN HIGB-1"/>
    <property type="match status" value="1"/>
</dbReference>
<sequence>MIGSFKDGENGSLCRFYLYNKRSREFPTSIEGQLRRKLSMLEAASTERSLFQPRSNNYERLASNLEGWSSIRVNIQWRLIFRWRDGAAYDVYLDPHKY</sequence>
<reference evidence="1 2" key="1">
    <citation type="submission" date="2014-03" db="EMBL/GenBank/DDBJ databases">
        <title>Draft Genome of Photorhabdus temperata Meg1.</title>
        <authorList>
            <person name="Hurst S.G.IV."/>
            <person name="Morris K."/>
            <person name="Thomas K."/>
            <person name="Tisa L.S."/>
        </authorList>
    </citation>
    <scope>NUCLEOTIDE SEQUENCE [LARGE SCALE GENOMIC DNA]</scope>
    <source>
        <strain evidence="1 2">Meg1</strain>
    </source>
</reference>
<proteinExistence type="predicted"/>
<comment type="caution">
    <text evidence="1">The sequence shown here is derived from an EMBL/GenBank/DDBJ whole genome shotgun (WGS) entry which is preliminary data.</text>
</comment>
<dbReference type="Gene3D" id="3.30.2310.20">
    <property type="entry name" value="RelE-like"/>
    <property type="match status" value="1"/>
</dbReference>
<dbReference type="PANTHER" id="PTHR40266">
    <property type="entry name" value="TOXIN HIGB-1"/>
    <property type="match status" value="1"/>
</dbReference>
<name>A0A081S079_PHOTE</name>
<dbReference type="AlphaFoldDB" id="A0A081S079"/>
<dbReference type="InterPro" id="IPR035093">
    <property type="entry name" value="RelE/ParE_toxin_dom_sf"/>
</dbReference>
<dbReference type="EMBL" id="JGVH01000009">
    <property type="protein sequence ID" value="KER04332.1"/>
    <property type="molecule type" value="Genomic_DNA"/>
</dbReference>
<dbReference type="InterPro" id="IPR007711">
    <property type="entry name" value="HigB-1"/>
</dbReference>
<dbReference type="Proteomes" id="UP000028002">
    <property type="component" value="Unassembled WGS sequence"/>
</dbReference>
<accession>A0A081S079</accession>
<dbReference type="SUPFAM" id="SSF143011">
    <property type="entry name" value="RelE-like"/>
    <property type="match status" value="1"/>
</dbReference>
<evidence type="ECO:0000313" key="1">
    <source>
        <dbReference type="EMBL" id="KER04332.1"/>
    </source>
</evidence>